<keyword evidence="5 6" id="KW-0472">Membrane</keyword>
<dbReference type="PANTHER" id="PTHR33931:SF2">
    <property type="entry name" value="HOLIN-LIKE PROTEIN CIDA"/>
    <property type="match status" value="1"/>
</dbReference>
<accession>A0A8K0V872</accession>
<evidence type="ECO:0000256" key="2">
    <source>
        <dbReference type="ARBA" id="ARBA00022475"/>
    </source>
</evidence>
<evidence type="ECO:0000256" key="3">
    <source>
        <dbReference type="ARBA" id="ARBA00022692"/>
    </source>
</evidence>
<keyword evidence="2" id="KW-1003">Cell membrane</keyword>
<keyword evidence="3 6" id="KW-0812">Transmembrane</keyword>
<keyword evidence="8" id="KW-1185">Reference proteome</keyword>
<dbReference type="Proteomes" id="UP000659047">
    <property type="component" value="Unassembled WGS sequence"/>
</dbReference>
<reference evidence="7" key="1">
    <citation type="submission" date="2021-01" db="EMBL/GenBank/DDBJ databases">
        <title>Intestinitalea alba gen. nov., sp. nov., a novel genus of the family Enterobacteriaceae, isolated from the gut of the plastic-eating mealworm Tenebrio molitor L.</title>
        <authorList>
            <person name="Yang Y."/>
        </authorList>
    </citation>
    <scope>NUCLEOTIDE SEQUENCE</scope>
    <source>
        <strain evidence="7">BIT-L3</strain>
    </source>
</reference>
<evidence type="ECO:0000313" key="7">
    <source>
        <dbReference type="EMBL" id="MBK4715960.1"/>
    </source>
</evidence>
<evidence type="ECO:0000313" key="8">
    <source>
        <dbReference type="Proteomes" id="UP000659047"/>
    </source>
</evidence>
<feature type="transmembrane region" description="Helical" evidence="6">
    <location>
        <begin position="63"/>
        <end position="84"/>
    </location>
</feature>
<dbReference type="RefSeq" id="WP_238714172.1">
    <property type="nucleotide sequence ID" value="NZ_JAEPBH010000028.1"/>
</dbReference>
<gene>
    <name evidence="7" type="ORF">JJB97_11620</name>
</gene>
<evidence type="ECO:0000256" key="1">
    <source>
        <dbReference type="ARBA" id="ARBA00004651"/>
    </source>
</evidence>
<proteinExistence type="predicted"/>
<dbReference type="PANTHER" id="PTHR33931">
    <property type="entry name" value="HOLIN-LIKE PROTEIN CIDA-RELATED"/>
    <property type="match status" value="1"/>
</dbReference>
<dbReference type="Pfam" id="PF03788">
    <property type="entry name" value="LrgA"/>
    <property type="match status" value="1"/>
</dbReference>
<evidence type="ECO:0000256" key="6">
    <source>
        <dbReference type="SAM" id="Phobius"/>
    </source>
</evidence>
<dbReference type="InterPro" id="IPR005538">
    <property type="entry name" value="LrgA/CidA"/>
</dbReference>
<protein>
    <submittedName>
        <fullName evidence="7">CidA/LrgA family protein</fullName>
    </submittedName>
</protein>
<feature type="transmembrane region" description="Helical" evidence="6">
    <location>
        <begin position="90"/>
        <end position="111"/>
    </location>
</feature>
<organism evidence="7 8">
    <name type="scientific">Tenebrionibacter intestinalis</name>
    <dbReference type="NCBI Taxonomy" id="2799638"/>
    <lineage>
        <taxon>Bacteria</taxon>
        <taxon>Pseudomonadati</taxon>
        <taxon>Pseudomonadota</taxon>
        <taxon>Gammaproteobacteria</taxon>
        <taxon>Enterobacterales</taxon>
        <taxon>Enterobacteriaceae</taxon>
        <taxon>Tenebrionibacter/Tenebrionicola group</taxon>
        <taxon>Tenebrionibacter</taxon>
    </lineage>
</organism>
<name>A0A8K0V872_9ENTR</name>
<keyword evidence="4 6" id="KW-1133">Transmembrane helix</keyword>
<sequence>MKLFLITGLQLIIYIVIFIIAGQLVDYFSIPLPANIIGMLLLFIMIITGLLPVKFVKQGATFLLSEMLLFFVPAVVAIINYFDILEKEGIRIIAVIALSTIIVLATTAWVVDKLYNYELKKAVK</sequence>
<feature type="transmembrane region" description="Helical" evidence="6">
    <location>
        <begin position="36"/>
        <end position="56"/>
    </location>
</feature>
<comment type="caution">
    <text evidence="7">The sequence shown here is derived from an EMBL/GenBank/DDBJ whole genome shotgun (WGS) entry which is preliminary data.</text>
</comment>
<evidence type="ECO:0000256" key="5">
    <source>
        <dbReference type="ARBA" id="ARBA00023136"/>
    </source>
</evidence>
<dbReference type="GO" id="GO:0005886">
    <property type="term" value="C:plasma membrane"/>
    <property type="evidence" value="ECO:0007669"/>
    <property type="project" value="UniProtKB-SubCell"/>
</dbReference>
<dbReference type="AlphaFoldDB" id="A0A8K0V872"/>
<evidence type="ECO:0000256" key="4">
    <source>
        <dbReference type="ARBA" id="ARBA00022989"/>
    </source>
</evidence>
<dbReference type="EMBL" id="JAEPBH010000028">
    <property type="protein sequence ID" value="MBK4715960.1"/>
    <property type="molecule type" value="Genomic_DNA"/>
</dbReference>
<comment type="subcellular location">
    <subcellularLocation>
        <location evidence="1">Cell membrane</location>
        <topology evidence="1">Multi-pass membrane protein</topology>
    </subcellularLocation>
</comment>